<feature type="transmembrane region" description="Helical" evidence="2">
    <location>
        <begin position="15"/>
        <end position="36"/>
    </location>
</feature>
<keyword evidence="3" id="KW-0418">Kinase</keyword>
<dbReference type="EMBL" id="BLIY01000006">
    <property type="protein sequence ID" value="GFE53212.1"/>
    <property type="molecule type" value="Genomic_DNA"/>
</dbReference>
<proteinExistence type="predicted"/>
<keyword evidence="4" id="KW-1185">Reference proteome</keyword>
<keyword evidence="3" id="KW-0808">Transferase</keyword>
<dbReference type="Proteomes" id="UP001057455">
    <property type="component" value="Unassembled WGS sequence"/>
</dbReference>
<evidence type="ECO:0000256" key="2">
    <source>
        <dbReference type="SAM" id="Phobius"/>
    </source>
</evidence>
<evidence type="ECO:0000313" key="3">
    <source>
        <dbReference type="EMBL" id="GFE53212.1"/>
    </source>
</evidence>
<name>A0A9W5T8N1_BABOV</name>
<gene>
    <name evidence="3" type="ORF">BaOVIS_006160</name>
</gene>
<keyword evidence="2" id="KW-0812">Transmembrane</keyword>
<evidence type="ECO:0000313" key="4">
    <source>
        <dbReference type="Proteomes" id="UP001057455"/>
    </source>
</evidence>
<accession>A0A9W5T8N1</accession>
<reference evidence="3" key="1">
    <citation type="submission" date="2019-12" db="EMBL/GenBank/DDBJ databases">
        <title>Genome sequence of Babesia ovis.</title>
        <authorList>
            <person name="Yamagishi J."/>
            <person name="Sevinc F."/>
            <person name="Xuan X."/>
        </authorList>
    </citation>
    <scope>NUCLEOTIDE SEQUENCE</scope>
    <source>
        <strain evidence="3">Selcuk</strain>
    </source>
</reference>
<comment type="caution">
    <text evidence="3">The sequence shown here is derived from an EMBL/GenBank/DDBJ whole genome shotgun (WGS) entry which is preliminary data.</text>
</comment>
<dbReference type="OrthoDB" id="10514593at2759"/>
<keyword evidence="2" id="KW-0472">Membrane</keyword>
<dbReference type="GO" id="GO:0016301">
    <property type="term" value="F:kinase activity"/>
    <property type="evidence" value="ECO:0007669"/>
    <property type="project" value="UniProtKB-KW"/>
</dbReference>
<evidence type="ECO:0000256" key="1">
    <source>
        <dbReference type="SAM" id="MobiDB-lite"/>
    </source>
</evidence>
<feature type="compositionally biased region" description="Polar residues" evidence="1">
    <location>
        <begin position="93"/>
        <end position="108"/>
    </location>
</feature>
<sequence>MTEATPEQRSSRMKWILSVLAVVLASALVGSLVWFFTTQKEISEENPNNGIVPAPTGFLIIDKDCLLPPSESCNIGKPGTDCNCTQDSADVRNSASENNGNYSESSQAGRDRPRIAPLKQDFHRKCMDLIADNVTQTNDFVEVIRIAKELIFIKPRHPEHLFCRIYLDQGERAVLVDHNVVKTGVLFQRSNAGNIVNIYTTTKDGVETLIQLFKKKDSDEYCVHDDYWLLLSDALPPTPRMVEL</sequence>
<organism evidence="3 4">
    <name type="scientific">Babesia ovis</name>
    <dbReference type="NCBI Taxonomy" id="5869"/>
    <lineage>
        <taxon>Eukaryota</taxon>
        <taxon>Sar</taxon>
        <taxon>Alveolata</taxon>
        <taxon>Apicomplexa</taxon>
        <taxon>Aconoidasida</taxon>
        <taxon>Piroplasmida</taxon>
        <taxon>Babesiidae</taxon>
        <taxon>Babesia</taxon>
    </lineage>
</organism>
<protein>
    <submittedName>
        <fullName evidence="3">Tyrosine kinase etk, putative</fullName>
    </submittedName>
</protein>
<dbReference type="AlphaFoldDB" id="A0A9W5T8N1"/>
<feature type="region of interest" description="Disordered" evidence="1">
    <location>
        <begin position="93"/>
        <end position="114"/>
    </location>
</feature>
<keyword evidence="2" id="KW-1133">Transmembrane helix</keyword>